<proteinExistence type="inferred from homology"/>
<dbReference type="Proteomes" id="UP001295423">
    <property type="component" value="Unassembled WGS sequence"/>
</dbReference>
<keyword evidence="3" id="KW-0812">Transmembrane</keyword>
<comment type="caution">
    <text evidence="5">The sequence shown here is derived from an EMBL/GenBank/DDBJ whole genome shotgun (WGS) entry which is preliminary data.</text>
</comment>
<organism evidence="5 6">
    <name type="scientific">Cylindrotheca closterium</name>
    <dbReference type="NCBI Taxonomy" id="2856"/>
    <lineage>
        <taxon>Eukaryota</taxon>
        <taxon>Sar</taxon>
        <taxon>Stramenopiles</taxon>
        <taxon>Ochrophyta</taxon>
        <taxon>Bacillariophyta</taxon>
        <taxon>Bacillariophyceae</taxon>
        <taxon>Bacillariophycidae</taxon>
        <taxon>Bacillariales</taxon>
        <taxon>Bacillariaceae</taxon>
        <taxon>Cylindrotheca</taxon>
    </lineage>
</organism>
<dbReference type="Pfam" id="PF08628">
    <property type="entry name" value="Nexin_C"/>
    <property type="match status" value="1"/>
</dbReference>
<feature type="domain" description="RUN" evidence="4">
    <location>
        <begin position="597"/>
        <end position="767"/>
    </location>
</feature>
<protein>
    <recommendedName>
        <fullName evidence="4">RUN domain-containing protein</fullName>
    </recommendedName>
</protein>
<dbReference type="InterPro" id="IPR037213">
    <property type="entry name" value="Run_dom_sf"/>
</dbReference>
<dbReference type="Pfam" id="PF02759">
    <property type="entry name" value="RUN"/>
    <property type="match status" value="1"/>
</dbReference>
<dbReference type="PANTHER" id="PTHR22775:SF3">
    <property type="entry name" value="SORTING NEXIN-13"/>
    <property type="match status" value="1"/>
</dbReference>
<evidence type="ECO:0000313" key="6">
    <source>
        <dbReference type="Proteomes" id="UP001295423"/>
    </source>
</evidence>
<dbReference type="PROSITE" id="PS50826">
    <property type="entry name" value="RUN"/>
    <property type="match status" value="1"/>
</dbReference>
<feature type="transmembrane region" description="Helical" evidence="3">
    <location>
        <begin position="28"/>
        <end position="45"/>
    </location>
</feature>
<feature type="compositionally biased region" description="Basic and acidic residues" evidence="2">
    <location>
        <begin position="628"/>
        <end position="648"/>
    </location>
</feature>
<dbReference type="InterPro" id="IPR013937">
    <property type="entry name" value="Sorting_nexin_C"/>
</dbReference>
<evidence type="ECO:0000256" key="3">
    <source>
        <dbReference type="SAM" id="Phobius"/>
    </source>
</evidence>
<evidence type="ECO:0000256" key="2">
    <source>
        <dbReference type="SAM" id="MobiDB-lite"/>
    </source>
</evidence>
<comment type="similarity">
    <text evidence="1">Belongs to the sorting nexin family.</text>
</comment>
<dbReference type="Pfam" id="PF02194">
    <property type="entry name" value="PXA"/>
    <property type="match status" value="1"/>
</dbReference>
<keyword evidence="3" id="KW-1133">Transmembrane helix</keyword>
<dbReference type="EMBL" id="CAKOGP040001881">
    <property type="protein sequence ID" value="CAJ1955363.1"/>
    <property type="molecule type" value="Genomic_DNA"/>
</dbReference>
<feature type="transmembrane region" description="Helical" evidence="3">
    <location>
        <begin position="51"/>
        <end position="76"/>
    </location>
</feature>
<name>A0AAD2FWU9_9STRA</name>
<accession>A0AAD2FWU9</accession>
<dbReference type="SUPFAM" id="SSF140741">
    <property type="entry name" value="RUN domain-like"/>
    <property type="match status" value="1"/>
</dbReference>
<sequence>MTSSTASEEENQVKMPLHRRIAEEYKEYLQAVAVVLVAAVLVAPLKVLSTAWHVAATALGVALGLGIGLGLAMHVYQQLEDIRVKYELEKRRKKKRKSKLPRLPQSSSNAVREPSLEDSASYVSLMFLAGYPVEDKVLRGQVLRENSPFWDVEYKFTDVEISEQRAPTMMKQDWPSLPPQIATELGRFIEHIMRDFIAGWYSKVDGGCVFREESEKRKEGILSDGRRSKEFQELENEKESQANPMQRKMVFSTMTHRRIPMLDQTYRLMTQVFGNLATRAEHVNVFSLVLLKWTQVLARTFRVYRALRTSAKEKNETANPTEVQITREFLLSGKLHRAITFGLDVPSLLFADASGEECGTGTNQAAENPMQVLEERLYNTPLLRECELDYNRMLANRLVRALLPKGDCSSPVTIALLVELFGNFVLLPIMNIFSPLFLNTLVVQLCDRLQGIENTNTTDETNIGSFHDEEPSKNAAEEAKGTAQSKPEAKSSRANVSVENETTKDGGRSQLEIDTATTQSDDVRPSRSSMTRTSLVTPTKSQDADESNSHFVEDPVGDLILKLVSSALDKMQKHINVDSRQGIQEGNDENRVDWDNSDCQAAVLKLVMLVEAILLHGRCQFRKPMPAKGEEVERSTETDSELSSKEDLSFGESLPQLLMEMTSNMASFEAKINQTNEKNIQELMENSDMDFEPAQDEVSTLRTLVSTWLHSGQLSRALSLLVKGFHSIFAPFYSTDAFLSSPENAEVFASMFDALNGVEIMVETMAVLSSPRLDLEIESSNLLASSASKRTPKAWSVVKSASSRVGPDGDQWSMDPTSHFNTMTTPRYLDFHKNLGFASSLREERERRTRSWVTRKWDDSIQCVHRKTSSNTEIELHQELHNLARNFYNGTNYMCVRDAVRKNGDKVALMTVEVVSNKRRIEVPDDDSSFLLRAQPRALSPVSVHRDDRNHDLSYKCFSATYEELSSGAARYNNGRYLRQCFLQYYPTDRTASIAVHNDARKIDKRKGKSRFPDAGGSKSGRPVPFISPEMLRKRHLCQKWAEKKETSVSSFFSSTVMEVADFNAVPRTGKAIDFIYRMSLFDQPAISIAGKRFLVQDSASRGAHRADASAMEITDASLSALLLLLGREYQFHSRDDQSSEGFKHDVEWGPDGYPMVFMKSNKKQGDQVSTEMKPYRASFVRAALMVTSARQEAQLQCLKACVLAGSAKSATRGRIELYLKPTLKILSFANDRGSDRSRISSLLRDLKLGVYHIDREQLRRNGLLSPRNPTTLLELKAEVEEAVEAKDVPYPIGGKMPPATILYKVRCNALVAYSGDDDEEDDIESYLDEGQLPAQFRESWVVYRTIKDFQSFHKHIKTQVALKETSAGTGSRLVGAATAAFVATTQGRRARNVLVPSLSKTGGLALTKNAVIQRGELLSEYLGDLLLSENLINGCMELLLFLGAAHPFPPEVKVMQTPSNYIDPLGRSCFERKAVGNEIISAARSIPRGRVSVSSTAYDIPSSTSTESIDTGGGFEGVTEQEDKVDQIPAILNKVDQVPLAEVRNRIVELVRSQFGFENASFFRSQLLAALETASFVAMTKTSTFRSLMHDLHTRHLNPEALARLVQLLIDIIWPDGVFMAARTPLTAAEEVEMKKAAQTKLLEIFPEQISAVLGDDLTKDGLDMVHEMLQNRVVVKSLFYMLVDLLWIEVFPELRDSLSGDDPLNR</sequence>
<feature type="region of interest" description="Disordered" evidence="2">
    <location>
        <begin position="93"/>
        <end position="112"/>
    </location>
</feature>
<dbReference type="InterPro" id="IPR004012">
    <property type="entry name" value="Run_dom"/>
</dbReference>
<evidence type="ECO:0000259" key="4">
    <source>
        <dbReference type="PROSITE" id="PS50826"/>
    </source>
</evidence>
<keyword evidence="6" id="KW-1185">Reference proteome</keyword>
<gene>
    <name evidence="5" type="ORF">CYCCA115_LOCUS15717</name>
</gene>
<dbReference type="Gene3D" id="1.20.58.900">
    <property type="match status" value="1"/>
</dbReference>
<feature type="region of interest" description="Disordered" evidence="2">
    <location>
        <begin position="456"/>
        <end position="550"/>
    </location>
</feature>
<feature type="compositionally biased region" description="Polar residues" evidence="2">
    <location>
        <begin position="515"/>
        <end position="541"/>
    </location>
</feature>
<feature type="region of interest" description="Disordered" evidence="2">
    <location>
        <begin position="626"/>
        <end position="648"/>
    </location>
</feature>
<dbReference type="InterPro" id="IPR003114">
    <property type="entry name" value="Phox_assoc"/>
</dbReference>
<keyword evidence="3" id="KW-0472">Membrane</keyword>
<evidence type="ECO:0000256" key="1">
    <source>
        <dbReference type="ARBA" id="ARBA00010883"/>
    </source>
</evidence>
<dbReference type="PANTHER" id="PTHR22775">
    <property type="entry name" value="SORTING NEXIN"/>
    <property type="match status" value="1"/>
</dbReference>
<feature type="region of interest" description="Disordered" evidence="2">
    <location>
        <begin position="1005"/>
        <end position="1025"/>
    </location>
</feature>
<feature type="compositionally biased region" description="Basic and acidic residues" evidence="2">
    <location>
        <begin position="466"/>
        <end position="480"/>
    </location>
</feature>
<evidence type="ECO:0000313" key="5">
    <source>
        <dbReference type="EMBL" id="CAJ1955363.1"/>
    </source>
</evidence>
<dbReference type="GO" id="GO:0035091">
    <property type="term" value="F:phosphatidylinositol binding"/>
    <property type="evidence" value="ECO:0007669"/>
    <property type="project" value="TreeGrafter"/>
</dbReference>
<reference evidence="5" key="1">
    <citation type="submission" date="2023-08" db="EMBL/GenBank/DDBJ databases">
        <authorList>
            <person name="Audoor S."/>
            <person name="Bilcke G."/>
        </authorList>
    </citation>
    <scope>NUCLEOTIDE SEQUENCE</scope>
</reference>